<proteinExistence type="predicted"/>
<name>A0ABX6V8G8_9GAMM</name>
<evidence type="ECO:0000313" key="2">
    <source>
        <dbReference type="Proteomes" id="UP000316416"/>
    </source>
</evidence>
<dbReference type="SUPFAM" id="SSF110296">
    <property type="entry name" value="Oligoxyloglucan reducing end-specific cellobiohydrolase"/>
    <property type="match status" value="1"/>
</dbReference>
<sequence length="386" mass="41341">MADKLFSQTNGDRAIEIGESVMLSPSVKSDAVINGARYLEAGSVETDPSKFDLNIFINPVFEPTPTNYLGGSYSCFAAMFSKTLNKFICIPRTSQFQNVTTMEAGLDRKIETRGIFPSTSANEYAYRVIEGGGLWVVGASEGKVITSSDLDTWVARKVTGFSAGATNVEALAYGNGVYVAGASSQLATSIDTISWSIKSVPAGVATFSSAVFSQPSAENSQGVFLVGARYGKIIRSTDNGDTWAEVVTGLADYVTNIKPLNGSLYAVSSEAIAKSDDDGATWILINIPVGAGTPLYDIEYVNGYFIITMYSPTIRKNWMWSKDFSKWELVYTGGNYAMKYMCTDGISSILATQPSSSANIISFVGVAAGSLKPYVEGSAKQFVRVS</sequence>
<gene>
    <name evidence="1" type="ORF">FM038_017120</name>
</gene>
<accession>A0ABX6V8G8</accession>
<dbReference type="Proteomes" id="UP000316416">
    <property type="component" value="Chromosome"/>
</dbReference>
<dbReference type="RefSeq" id="WP_142874562.1">
    <property type="nucleotide sequence ID" value="NZ_CP045503.2"/>
</dbReference>
<reference evidence="1" key="1">
    <citation type="submission" date="2021-07" db="EMBL/GenBank/DDBJ databases">
        <title>Shewanella sp. YLB-07 whole genome sequence.</title>
        <authorList>
            <person name="Yu L."/>
        </authorList>
    </citation>
    <scope>NUCLEOTIDE SEQUENCE</scope>
    <source>
        <strain evidence="1">YLB-08</strain>
    </source>
</reference>
<dbReference type="Gene3D" id="2.130.10.10">
    <property type="entry name" value="YVTN repeat-like/Quinoprotein amine dehydrogenase"/>
    <property type="match status" value="1"/>
</dbReference>
<dbReference type="InterPro" id="IPR015943">
    <property type="entry name" value="WD40/YVTN_repeat-like_dom_sf"/>
</dbReference>
<protein>
    <recommendedName>
        <fullName evidence="3">Photosynthesis system II assembly factor Ycf48/Hcf136-like domain-containing protein</fullName>
    </recommendedName>
</protein>
<dbReference type="EMBL" id="CP045503">
    <property type="protein sequence ID" value="QPG58941.1"/>
    <property type="molecule type" value="Genomic_DNA"/>
</dbReference>
<organism evidence="1 2">
    <name type="scientific">Shewanella eurypsychrophilus</name>
    <dbReference type="NCBI Taxonomy" id="2593656"/>
    <lineage>
        <taxon>Bacteria</taxon>
        <taxon>Pseudomonadati</taxon>
        <taxon>Pseudomonadota</taxon>
        <taxon>Gammaproteobacteria</taxon>
        <taxon>Alteromonadales</taxon>
        <taxon>Shewanellaceae</taxon>
        <taxon>Shewanella</taxon>
    </lineage>
</organism>
<keyword evidence="2" id="KW-1185">Reference proteome</keyword>
<evidence type="ECO:0000313" key="1">
    <source>
        <dbReference type="EMBL" id="QPG58941.1"/>
    </source>
</evidence>
<evidence type="ECO:0008006" key="3">
    <source>
        <dbReference type="Google" id="ProtNLM"/>
    </source>
</evidence>